<reference evidence="9 10" key="1">
    <citation type="submission" date="2015-06" db="EMBL/GenBank/DDBJ databases">
        <title>Talaromyces atroroseus IBT 11181 draft genome.</title>
        <authorList>
            <person name="Rasmussen K.B."/>
            <person name="Rasmussen S."/>
            <person name="Petersen B."/>
            <person name="Sicheritz-Ponten T."/>
            <person name="Mortensen U.H."/>
            <person name="Thrane U."/>
        </authorList>
    </citation>
    <scope>NUCLEOTIDE SEQUENCE [LARGE SCALE GENOMIC DNA]</scope>
    <source>
        <strain evidence="9 10">IBT 11181</strain>
    </source>
</reference>
<keyword evidence="6" id="KW-0106">Calcium</keyword>
<evidence type="ECO:0000256" key="4">
    <source>
        <dbReference type="ARBA" id="ARBA00022729"/>
    </source>
</evidence>
<keyword evidence="3" id="KW-0479">Metal-binding</keyword>
<keyword evidence="4" id="KW-0732">Signal</keyword>
<keyword evidence="2" id="KW-0719">Serine esterase</keyword>
<dbReference type="PANTHER" id="PTHR33938:SF8">
    <property type="entry name" value="CARBOXYLIC ESTER HYDROLASE"/>
    <property type="match status" value="1"/>
</dbReference>
<accession>A0A225ARS3</accession>
<sequence length="286" mass="31406">MARMDVFKGGHENNQYSSAVWAQLLDGQLNIPLFTDFASVSLNDIAVIGKQISSRYYGYGPSYSYWNGCSTGGRQGLMMTQKYSQVYNGIYTGSPAINWPVSCVFDAISDAAVEAWGSLNDRVIAKPGQCLFDPAIMVGQRVNCNGTLVNITSDDATIVQKTWEGPRTADGTPLWVLEDAGVDLKALTLDEFVGIFYQVLVKYKSLIGTNNIDLHPSHYAGGKMITWHGLADQLIFPGGTIDYYRKVLGFDDTVHGYYRFFSAPGVSTVAMARGRFRVIPSQLSLS</sequence>
<keyword evidence="7" id="KW-1015">Disulfide bond</keyword>
<dbReference type="PANTHER" id="PTHR33938">
    <property type="entry name" value="FERULOYL ESTERASE B-RELATED"/>
    <property type="match status" value="1"/>
</dbReference>
<keyword evidence="10" id="KW-1185">Reference proteome</keyword>
<dbReference type="EMBL" id="LFMY01000010">
    <property type="protein sequence ID" value="OKL58279.1"/>
    <property type="molecule type" value="Genomic_DNA"/>
</dbReference>
<evidence type="ECO:0000256" key="1">
    <source>
        <dbReference type="ARBA" id="ARBA00006249"/>
    </source>
</evidence>
<keyword evidence="5 8" id="KW-0378">Hydrolase</keyword>
<dbReference type="RefSeq" id="XP_020118400.1">
    <property type="nucleotide sequence ID" value="XM_020269065.1"/>
</dbReference>
<evidence type="ECO:0000256" key="7">
    <source>
        <dbReference type="ARBA" id="ARBA00023157"/>
    </source>
</evidence>
<comment type="similarity">
    <text evidence="1 8">Belongs to the tannase family.</text>
</comment>
<gene>
    <name evidence="9" type="ORF">UA08_06753</name>
</gene>
<evidence type="ECO:0000313" key="10">
    <source>
        <dbReference type="Proteomes" id="UP000214365"/>
    </source>
</evidence>
<comment type="caution">
    <text evidence="9">The sequence shown here is derived from an EMBL/GenBank/DDBJ whole genome shotgun (WGS) entry which is preliminary data.</text>
</comment>
<evidence type="ECO:0000256" key="2">
    <source>
        <dbReference type="ARBA" id="ARBA00022487"/>
    </source>
</evidence>
<dbReference type="STRING" id="1441469.A0A225ARS3"/>
<dbReference type="AlphaFoldDB" id="A0A225ARS3"/>
<evidence type="ECO:0000256" key="5">
    <source>
        <dbReference type="ARBA" id="ARBA00022801"/>
    </source>
</evidence>
<dbReference type="GO" id="GO:0030600">
    <property type="term" value="F:feruloyl esterase activity"/>
    <property type="evidence" value="ECO:0007669"/>
    <property type="project" value="UniProtKB-ARBA"/>
</dbReference>
<proteinExistence type="inferred from homology"/>
<evidence type="ECO:0000256" key="8">
    <source>
        <dbReference type="RuleBase" id="RU361238"/>
    </source>
</evidence>
<dbReference type="Pfam" id="PF07519">
    <property type="entry name" value="Tannase"/>
    <property type="match status" value="2"/>
</dbReference>
<evidence type="ECO:0000256" key="6">
    <source>
        <dbReference type="ARBA" id="ARBA00022837"/>
    </source>
</evidence>
<dbReference type="OrthoDB" id="3039123at2759"/>
<evidence type="ECO:0000313" key="9">
    <source>
        <dbReference type="EMBL" id="OKL58279.1"/>
    </source>
</evidence>
<evidence type="ECO:0000256" key="3">
    <source>
        <dbReference type="ARBA" id="ARBA00022723"/>
    </source>
</evidence>
<name>A0A225ARS3_TALAT</name>
<protein>
    <recommendedName>
        <fullName evidence="8">Carboxylic ester hydrolase</fullName>
        <ecNumber evidence="8">3.1.1.-</ecNumber>
    </recommendedName>
</protein>
<dbReference type="Proteomes" id="UP000214365">
    <property type="component" value="Unassembled WGS sequence"/>
</dbReference>
<dbReference type="InterPro" id="IPR011118">
    <property type="entry name" value="Tannase/feruloyl_esterase"/>
</dbReference>
<dbReference type="EC" id="3.1.1.-" evidence="8"/>
<dbReference type="SUPFAM" id="SSF53474">
    <property type="entry name" value="alpha/beta-Hydrolases"/>
    <property type="match status" value="1"/>
</dbReference>
<organism evidence="9 10">
    <name type="scientific">Talaromyces atroroseus</name>
    <dbReference type="NCBI Taxonomy" id="1441469"/>
    <lineage>
        <taxon>Eukaryota</taxon>
        <taxon>Fungi</taxon>
        <taxon>Dikarya</taxon>
        <taxon>Ascomycota</taxon>
        <taxon>Pezizomycotina</taxon>
        <taxon>Eurotiomycetes</taxon>
        <taxon>Eurotiomycetidae</taxon>
        <taxon>Eurotiales</taxon>
        <taxon>Trichocomaceae</taxon>
        <taxon>Talaromyces</taxon>
        <taxon>Talaromyces sect. Trachyspermi</taxon>
    </lineage>
</organism>
<dbReference type="InterPro" id="IPR029058">
    <property type="entry name" value="AB_hydrolase_fold"/>
</dbReference>
<dbReference type="GeneID" id="31006508"/>
<dbReference type="GO" id="GO:0046872">
    <property type="term" value="F:metal ion binding"/>
    <property type="evidence" value="ECO:0007669"/>
    <property type="project" value="UniProtKB-KW"/>
</dbReference>